<evidence type="ECO:0000313" key="1">
    <source>
        <dbReference type="EMBL" id="TIX52013.1"/>
    </source>
</evidence>
<evidence type="ECO:0000313" key="2">
    <source>
        <dbReference type="Proteomes" id="UP000309389"/>
    </source>
</evidence>
<dbReference type="RefSeq" id="WP_169053502.1">
    <property type="nucleotide sequence ID" value="NZ_SSHH01000001.1"/>
</dbReference>
<dbReference type="Proteomes" id="UP000309389">
    <property type="component" value="Unassembled WGS sequence"/>
</dbReference>
<organism evidence="1 2">
    <name type="scientific">Alteraurantiacibacter aquimixticola</name>
    <dbReference type="NCBI Taxonomy" id="2489173"/>
    <lineage>
        <taxon>Bacteria</taxon>
        <taxon>Pseudomonadati</taxon>
        <taxon>Pseudomonadota</taxon>
        <taxon>Alphaproteobacteria</taxon>
        <taxon>Sphingomonadales</taxon>
        <taxon>Erythrobacteraceae</taxon>
        <taxon>Alteraurantiacibacter</taxon>
    </lineage>
</organism>
<protein>
    <recommendedName>
        <fullName evidence="3">SIR2-like domain-containing protein</fullName>
    </recommendedName>
</protein>
<sequence length="350" mass="38943">MSRNTGAHRPMIRTKTALVVGPGAAGEIDLPDAREMLGRTVQALDFRRLGSDLETDDMKTLAARIEAYAIETKVKHHELMEAAEKVRTAARIADSIDLVLEQLAHDPHASSVIKLAIATFTLQAESRCSLQAEPMVEGDLPLRGSENWLFQVGRIITNGVPRDEAARCLENLVIVSFNRDRSLEHFLPHMIGMAFGMTLVEARELVSERLNITHPLGVAGHLPWATGKGGVEWGETEPSDLKQLVASIDSASERKEHKEYLAGLRQTIAASPRIVFLGFDFHPQDVEFLFDQPLERQPDVLGTACAMSEAMEDAITRMLQDRAALRPDRLGLLDMRCFELLREFNLFLES</sequence>
<gene>
    <name evidence="1" type="ORF">E5222_06195</name>
</gene>
<evidence type="ECO:0008006" key="3">
    <source>
        <dbReference type="Google" id="ProtNLM"/>
    </source>
</evidence>
<comment type="caution">
    <text evidence="1">The sequence shown here is derived from an EMBL/GenBank/DDBJ whole genome shotgun (WGS) entry which is preliminary data.</text>
</comment>
<dbReference type="AlphaFoldDB" id="A0A4T3F425"/>
<reference evidence="1 2" key="1">
    <citation type="submission" date="2019-04" db="EMBL/GenBank/DDBJ databases">
        <title>Altererythrobacter aquimixticola sp. nov., isolated from sediment of junction between the ocean and a freshwater spring.</title>
        <authorList>
            <person name="Yoon J.-H."/>
        </authorList>
    </citation>
    <scope>NUCLEOTIDE SEQUENCE [LARGE SCALE GENOMIC DNA]</scope>
    <source>
        <strain evidence="1 2">SSKS-13</strain>
    </source>
</reference>
<keyword evidence="2" id="KW-1185">Reference proteome</keyword>
<name>A0A4T3F425_9SPHN</name>
<proteinExistence type="predicted"/>
<accession>A0A4T3F425</accession>
<dbReference type="EMBL" id="SSHH01000001">
    <property type="protein sequence ID" value="TIX52013.1"/>
    <property type="molecule type" value="Genomic_DNA"/>
</dbReference>